<dbReference type="PANTHER" id="PTHR43569">
    <property type="entry name" value="AMIDOHYDROLASE"/>
    <property type="match status" value="1"/>
</dbReference>
<feature type="domain" description="Amidohydrolase-related" evidence="2">
    <location>
        <begin position="3"/>
        <end position="275"/>
    </location>
</feature>
<evidence type="ECO:0000313" key="4">
    <source>
        <dbReference type="Proteomes" id="UP000474957"/>
    </source>
</evidence>
<dbReference type="Gene3D" id="3.20.20.140">
    <property type="entry name" value="Metal-dependent hydrolases"/>
    <property type="match status" value="1"/>
</dbReference>
<comment type="similarity">
    <text evidence="1">Belongs to the metallo-dependent hydrolases superfamily.</text>
</comment>
<evidence type="ECO:0000259" key="2">
    <source>
        <dbReference type="Pfam" id="PF04909"/>
    </source>
</evidence>
<reference evidence="3 4" key="1">
    <citation type="submission" date="2019-10" db="EMBL/GenBank/DDBJ databases">
        <title>Cognatihalovulum marinum gen. nov. sp. nov., a new member of the family Rhodobacteraceae isolated from deep seawater of the Northwest Indian Ocean.</title>
        <authorList>
            <person name="Ruan C."/>
            <person name="Wang J."/>
            <person name="Zheng X."/>
            <person name="Song L."/>
            <person name="Zhu Y."/>
            <person name="Huang Y."/>
            <person name="Lu Z."/>
            <person name="Du W."/>
            <person name="Huang L."/>
            <person name="Dai X."/>
        </authorList>
    </citation>
    <scope>NUCLEOTIDE SEQUENCE [LARGE SCALE GENOMIC DNA]</scope>
    <source>
        <strain evidence="3 4">2CG4</strain>
    </source>
</reference>
<dbReference type="PANTHER" id="PTHR43569:SF2">
    <property type="entry name" value="AMIDOHYDROLASE-RELATED DOMAIN-CONTAINING PROTEIN"/>
    <property type="match status" value="1"/>
</dbReference>
<dbReference type="Proteomes" id="UP000474957">
    <property type="component" value="Unassembled WGS sequence"/>
</dbReference>
<comment type="caution">
    <text evidence="3">The sequence shown here is derived from an EMBL/GenBank/DDBJ whole genome shotgun (WGS) entry which is preliminary data.</text>
</comment>
<protein>
    <submittedName>
        <fullName evidence="3">Amidohydrolase family protein</fullName>
    </submittedName>
</protein>
<keyword evidence="3" id="KW-0378">Hydrolase</keyword>
<accession>A0A6L5Z0K6</accession>
<gene>
    <name evidence="3" type="ORF">GE300_10665</name>
</gene>
<dbReference type="GO" id="GO:0016787">
    <property type="term" value="F:hydrolase activity"/>
    <property type="evidence" value="ECO:0007669"/>
    <property type="project" value="UniProtKB-KW"/>
</dbReference>
<dbReference type="EMBL" id="WIND01000007">
    <property type="protein sequence ID" value="MSU90071.1"/>
    <property type="molecule type" value="Genomic_DNA"/>
</dbReference>
<evidence type="ECO:0000313" key="3">
    <source>
        <dbReference type="EMBL" id="MSU90071.1"/>
    </source>
</evidence>
<dbReference type="RefSeq" id="WP_154446564.1">
    <property type="nucleotide sequence ID" value="NZ_WIND01000007.1"/>
</dbReference>
<dbReference type="SUPFAM" id="SSF51556">
    <property type="entry name" value="Metallo-dependent hydrolases"/>
    <property type="match status" value="1"/>
</dbReference>
<keyword evidence="4" id="KW-1185">Reference proteome</keyword>
<dbReference type="Pfam" id="PF04909">
    <property type="entry name" value="Amidohydro_2"/>
    <property type="match status" value="1"/>
</dbReference>
<sequence>MQIDAHQHYWHPARGDYNWMPAGHPVLDRPYGPADLAPSLARHGIARTILVQAAPTVAETHYMLGVADATPSVAGVVGWIDFEDRAQSSVLERLAAHPKFLGVRPMIQDIADVDWMLRDDVAWAYPALTDLGLAFDALGFPRHLDNFARIRDRNPALRMVIDHCMKPQIRDHSDASLADWSAGMARLAGAGLFVKLSGLVTEAAAGWTADDLRPYAHEVLRLFGPERVMWGSDWPVCLNAGSYDHWRSAAEALTAHLDAGARAAVFGGTAARFYGVDAA</sequence>
<organism evidence="3 4">
    <name type="scientific">Halovulum marinum</name>
    <dbReference type="NCBI Taxonomy" id="2662447"/>
    <lineage>
        <taxon>Bacteria</taxon>
        <taxon>Pseudomonadati</taxon>
        <taxon>Pseudomonadota</taxon>
        <taxon>Alphaproteobacteria</taxon>
        <taxon>Rhodobacterales</taxon>
        <taxon>Paracoccaceae</taxon>
        <taxon>Halovulum</taxon>
    </lineage>
</organism>
<dbReference type="InterPro" id="IPR006680">
    <property type="entry name" value="Amidohydro-rel"/>
</dbReference>
<proteinExistence type="inferred from homology"/>
<dbReference type="AlphaFoldDB" id="A0A6L5Z0K6"/>
<evidence type="ECO:0000256" key="1">
    <source>
        <dbReference type="ARBA" id="ARBA00038310"/>
    </source>
</evidence>
<dbReference type="InterPro" id="IPR052350">
    <property type="entry name" value="Metallo-dep_Lactonases"/>
</dbReference>
<name>A0A6L5Z0K6_9RHOB</name>
<dbReference type="InterPro" id="IPR032466">
    <property type="entry name" value="Metal_Hydrolase"/>
</dbReference>